<organism evidence="1">
    <name type="scientific">Candidatus Kentrum sp. FW</name>
    <dbReference type="NCBI Taxonomy" id="2126338"/>
    <lineage>
        <taxon>Bacteria</taxon>
        <taxon>Pseudomonadati</taxon>
        <taxon>Pseudomonadota</taxon>
        <taxon>Gammaproteobacteria</taxon>
        <taxon>Candidatus Kentrum</taxon>
    </lineage>
</organism>
<reference evidence="1" key="1">
    <citation type="submission" date="2019-02" db="EMBL/GenBank/DDBJ databases">
        <authorList>
            <person name="Gruber-Vodicka R. H."/>
            <person name="Seah K. B. B."/>
        </authorList>
    </citation>
    <scope>NUCLEOTIDE SEQUENCE</scope>
    <source>
        <strain evidence="1">BECK_BZ15</strain>
    </source>
</reference>
<dbReference type="EMBL" id="CAADEW010000003">
    <property type="protein sequence ID" value="VFJ43160.1"/>
    <property type="molecule type" value="Genomic_DNA"/>
</dbReference>
<sequence>MRYLRSGNCCFLKKLLLLVLQRGFLLFHLLHENTPISIMALRMLGLLPCNVI</sequence>
<protein>
    <submittedName>
        <fullName evidence="1">Uncharacterized protein</fullName>
    </submittedName>
</protein>
<gene>
    <name evidence="1" type="ORF">BECKFW1821A_GA0114235_10031</name>
</gene>
<evidence type="ECO:0000313" key="1">
    <source>
        <dbReference type="EMBL" id="VFJ43160.1"/>
    </source>
</evidence>
<proteinExistence type="predicted"/>
<accession>A0A450RVL0</accession>
<dbReference type="AlphaFoldDB" id="A0A450RVL0"/>
<name>A0A450RVL0_9GAMM</name>